<dbReference type="SUPFAM" id="SSF49384">
    <property type="entry name" value="Carbohydrate-binding domain"/>
    <property type="match status" value="1"/>
</dbReference>
<dbReference type="RefSeq" id="WP_112375208.1">
    <property type="nucleotide sequence ID" value="NZ_CP069793.1"/>
</dbReference>
<dbReference type="SUPFAM" id="SSF81296">
    <property type="entry name" value="E set domains"/>
    <property type="match status" value="1"/>
</dbReference>
<dbReference type="PRINTS" id="PR00738">
    <property type="entry name" value="GLHYDRLASE20"/>
</dbReference>
<dbReference type="AlphaFoldDB" id="A0A2X2JLF1"/>
<dbReference type="Gene3D" id="3.30.379.10">
    <property type="entry name" value="Chitobiase/beta-hexosaminidase domain 2-like"/>
    <property type="match status" value="1"/>
</dbReference>
<dbReference type="InterPro" id="IPR004866">
    <property type="entry name" value="CHB/HEX_N_dom"/>
</dbReference>
<dbReference type="GO" id="GO:0016020">
    <property type="term" value="C:membrane"/>
    <property type="evidence" value="ECO:0007669"/>
    <property type="project" value="TreeGrafter"/>
</dbReference>
<dbReference type="InterPro" id="IPR029018">
    <property type="entry name" value="Hex-like_dom2"/>
</dbReference>
<comment type="catalytic activity">
    <reaction evidence="1">
        <text>Hydrolysis of terminal non-reducing N-acetyl-D-hexosamine residues in N-acetyl-beta-D-hexosaminides.</text>
        <dbReference type="EC" id="3.2.1.52"/>
    </reaction>
</comment>
<gene>
    <name evidence="10" type="primary">chb</name>
    <name evidence="10" type="ORF">NCTC11343_03373</name>
</gene>
<protein>
    <recommendedName>
        <fullName evidence="3">beta-N-acetylhexosaminidase</fullName>
        <ecNumber evidence="3">3.2.1.52</ecNumber>
    </recommendedName>
    <alternativeName>
        <fullName evidence="6">Beta-N-acetylhexosaminidase</fullName>
    </alternativeName>
    <alternativeName>
        <fullName evidence="7">N-acetyl-beta-glucosaminidase</fullName>
    </alternativeName>
</protein>
<dbReference type="EC" id="3.2.1.52" evidence="3"/>
<accession>A0A2X2JLF1</accession>
<dbReference type="SUPFAM" id="SSF51445">
    <property type="entry name" value="(Trans)glycosidases"/>
    <property type="match status" value="1"/>
</dbReference>
<name>A0A2X2JLF1_SPHMU</name>
<dbReference type="Pfam" id="PF03173">
    <property type="entry name" value="CHB_HEX"/>
    <property type="match status" value="1"/>
</dbReference>
<evidence type="ECO:0000256" key="6">
    <source>
        <dbReference type="ARBA" id="ARBA00030512"/>
    </source>
</evidence>
<dbReference type="InterPro" id="IPR025705">
    <property type="entry name" value="Beta_hexosaminidase_sua/sub"/>
</dbReference>
<dbReference type="InterPro" id="IPR012291">
    <property type="entry name" value="CBM2_carb-bd_dom_sf"/>
</dbReference>
<dbReference type="Pfam" id="PF00728">
    <property type="entry name" value="Glyco_hydro_20"/>
    <property type="match status" value="1"/>
</dbReference>
<dbReference type="GO" id="GO:0030247">
    <property type="term" value="F:polysaccharide binding"/>
    <property type="evidence" value="ECO:0007669"/>
    <property type="project" value="InterPro"/>
</dbReference>
<dbReference type="InterPro" id="IPR015882">
    <property type="entry name" value="HEX_bac_N"/>
</dbReference>
<sequence>MTNFKKIKKPLLYAGLGLALLSQEAYGQKSSAIADQLQLTWKVKDGQNIRKNPVSTLILKNKGKSAVQLNDWSIWFNFIRSIDPDKVDKRFAIDHRNGDLFQVSFKKNNFLLNAQDTVHIDFITTGLVNYTDGPIGLYLKNNKTGLATNISDYAAVKIAPQSDAEKTAYFAYKYDQNKLVDGIAAQYIIPLPSNISINNNEKFNLSTGTKLFVDHEFASEGGFLTDFLNGYSGVKLAASSSPQGGIEIVKANNLKPESYHLTIGAKGVRIEASDKAGAFYAIQSLKSLINHSQWNKAAKSITLPLGNIEDSPRYSYRGFMLDAARNFHSKAEVLRILDLMASYKLNKFHFHFIDDEGWRLEIPALPELTAIGANRSANFEDGKAIQSAYGSGATAKPHQFYSVADYIEILKYAQARHIDVIPEVETPGHARAAIKAMRARFAHYSKLGDKQKAEEFLLDDAEDKSVYNSAQNWNDNVMNPALPSTYHFLSKVIDEIKAMHDQAGVPLKIIDLGGDETPSGVWEKSPKVLAFMKENNIANVLDVWPLYITKINTLVQGKGLTMSGWEEMGMRNKGKGMVVNADLGKSGIYLNVWNNLPGQGQEDLAYRLANAGYKVVYTSAANNYLDMSWDRDFADPGHSWVGTVNLNRTYSFSPENFFINLRKDDTGKDLRPEAYTNKEQLTAEGKKNLLGIKGALWAEKVSTDQRLEEMIFPRLIGIADRAWAPEQTWEKGNSFDEATYRKSYTSFIKKLGEDELRKLDRINGGYTYRLPKIGIKKEGSQLLINTDYPGFKVYYSDNSTTPTLKSKIVNGPIPFQTGKKYLFKVFDAKGRSGDVISY</sequence>
<evidence type="ECO:0000256" key="1">
    <source>
        <dbReference type="ARBA" id="ARBA00001231"/>
    </source>
</evidence>
<dbReference type="SUPFAM" id="SSF55545">
    <property type="entry name" value="beta-N-acetylhexosaminidase-like domain"/>
    <property type="match status" value="1"/>
</dbReference>
<evidence type="ECO:0000256" key="2">
    <source>
        <dbReference type="ARBA" id="ARBA00006285"/>
    </source>
</evidence>
<dbReference type="InterPro" id="IPR017853">
    <property type="entry name" value="GH"/>
</dbReference>
<evidence type="ECO:0000256" key="3">
    <source>
        <dbReference type="ARBA" id="ARBA00012663"/>
    </source>
</evidence>
<dbReference type="PANTHER" id="PTHR22600">
    <property type="entry name" value="BETA-HEXOSAMINIDASE"/>
    <property type="match status" value="1"/>
</dbReference>
<dbReference type="SMART" id="SM01081">
    <property type="entry name" value="CHB_HEX"/>
    <property type="match status" value="1"/>
</dbReference>
<comment type="similarity">
    <text evidence="2">Belongs to the glycosyl hydrolase 20 family.</text>
</comment>
<evidence type="ECO:0000256" key="8">
    <source>
        <dbReference type="PIRSR" id="PIRSR625705-1"/>
    </source>
</evidence>
<dbReference type="InterPro" id="IPR015883">
    <property type="entry name" value="Glyco_hydro_20_cat"/>
</dbReference>
<dbReference type="GeneID" id="97183244"/>
<dbReference type="GO" id="GO:0004563">
    <property type="term" value="F:beta-N-acetylhexosaminidase activity"/>
    <property type="evidence" value="ECO:0007669"/>
    <property type="project" value="UniProtKB-EC"/>
</dbReference>
<reference evidence="10 11" key="1">
    <citation type="submission" date="2018-06" db="EMBL/GenBank/DDBJ databases">
        <authorList>
            <consortium name="Pathogen Informatics"/>
            <person name="Doyle S."/>
        </authorList>
    </citation>
    <scope>NUCLEOTIDE SEQUENCE [LARGE SCALE GENOMIC DNA]</scope>
    <source>
        <strain evidence="10 11">NCTC11343</strain>
    </source>
</reference>
<dbReference type="Proteomes" id="UP000251241">
    <property type="component" value="Unassembled WGS sequence"/>
</dbReference>
<evidence type="ECO:0000313" key="11">
    <source>
        <dbReference type="Proteomes" id="UP000251241"/>
    </source>
</evidence>
<evidence type="ECO:0000256" key="4">
    <source>
        <dbReference type="ARBA" id="ARBA00022801"/>
    </source>
</evidence>
<dbReference type="GO" id="GO:0005975">
    <property type="term" value="P:carbohydrate metabolic process"/>
    <property type="evidence" value="ECO:0007669"/>
    <property type="project" value="InterPro"/>
</dbReference>
<dbReference type="InterPro" id="IPR008965">
    <property type="entry name" value="CBM2/CBM3_carb-bd_dom_sf"/>
</dbReference>
<dbReference type="Gene3D" id="3.20.20.80">
    <property type="entry name" value="Glycosidases"/>
    <property type="match status" value="1"/>
</dbReference>
<keyword evidence="5 10" id="KW-0326">Glycosidase</keyword>
<dbReference type="InterPro" id="IPR014756">
    <property type="entry name" value="Ig_E-set"/>
</dbReference>
<evidence type="ECO:0000256" key="7">
    <source>
        <dbReference type="ARBA" id="ARBA00033000"/>
    </source>
</evidence>
<dbReference type="GO" id="GO:0030203">
    <property type="term" value="P:glycosaminoglycan metabolic process"/>
    <property type="evidence" value="ECO:0007669"/>
    <property type="project" value="TreeGrafter"/>
</dbReference>
<dbReference type="EMBL" id="UAUU01000009">
    <property type="protein sequence ID" value="SPZ88245.1"/>
    <property type="molecule type" value="Genomic_DNA"/>
</dbReference>
<evidence type="ECO:0000259" key="9">
    <source>
        <dbReference type="SMART" id="SM01081"/>
    </source>
</evidence>
<keyword evidence="4 10" id="KW-0378">Hydrolase</keyword>
<dbReference type="InterPro" id="IPR004867">
    <property type="entry name" value="CHB_C_dom"/>
</dbReference>
<organism evidence="10 11">
    <name type="scientific">Sphingobacterium multivorum</name>
    <dbReference type="NCBI Taxonomy" id="28454"/>
    <lineage>
        <taxon>Bacteria</taxon>
        <taxon>Pseudomonadati</taxon>
        <taxon>Bacteroidota</taxon>
        <taxon>Sphingobacteriia</taxon>
        <taxon>Sphingobacteriales</taxon>
        <taxon>Sphingobacteriaceae</taxon>
        <taxon>Sphingobacterium</taxon>
    </lineage>
</organism>
<dbReference type="PANTHER" id="PTHR22600:SF57">
    <property type="entry name" value="BETA-N-ACETYLHEXOSAMINIDASE"/>
    <property type="match status" value="1"/>
</dbReference>
<feature type="active site" description="Proton donor" evidence="8">
    <location>
        <position position="516"/>
    </location>
</feature>
<dbReference type="Gene3D" id="2.60.40.290">
    <property type="match status" value="1"/>
</dbReference>
<dbReference type="Pfam" id="PF03174">
    <property type="entry name" value="CHB_HEX_C"/>
    <property type="match status" value="1"/>
</dbReference>
<evidence type="ECO:0000313" key="10">
    <source>
        <dbReference type="EMBL" id="SPZ88245.1"/>
    </source>
</evidence>
<proteinExistence type="inferred from homology"/>
<evidence type="ECO:0000256" key="5">
    <source>
        <dbReference type="ARBA" id="ARBA00023295"/>
    </source>
</evidence>
<feature type="domain" description="Chitobiase/beta-hexosaminidases N-terminal" evidence="9">
    <location>
        <begin position="35"/>
        <end position="186"/>
    </location>
</feature>
<dbReference type="Pfam" id="PF02838">
    <property type="entry name" value="Glyco_hydro_20b"/>
    <property type="match status" value="1"/>
</dbReference>